<organism evidence="1">
    <name type="scientific">Timema tahoe</name>
    <dbReference type="NCBI Taxonomy" id="61484"/>
    <lineage>
        <taxon>Eukaryota</taxon>
        <taxon>Metazoa</taxon>
        <taxon>Ecdysozoa</taxon>
        <taxon>Arthropoda</taxon>
        <taxon>Hexapoda</taxon>
        <taxon>Insecta</taxon>
        <taxon>Pterygota</taxon>
        <taxon>Neoptera</taxon>
        <taxon>Polyneoptera</taxon>
        <taxon>Phasmatodea</taxon>
        <taxon>Timematodea</taxon>
        <taxon>Timematoidea</taxon>
        <taxon>Timematidae</taxon>
        <taxon>Timema</taxon>
    </lineage>
</organism>
<gene>
    <name evidence="1" type="ORF">TTEB3V08_LOCUS12457</name>
</gene>
<protein>
    <submittedName>
        <fullName evidence="1">Uncharacterized protein</fullName>
    </submittedName>
</protein>
<proteinExistence type="predicted"/>
<dbReference type="EMBL" id="OE016951">
    <property type="protein sequence ID" value="CAD7464580.1"/>
    <property type="molecule type" value="Genomic_DNA"/>
</dbReference>
<accession>A0A7R9IUB7</accession>
<name>A0A7R9IUB7_9NEOP</name>
<reference evidence="1" key="1">
    <citation type="submission" date="2020-11" db="EMBL/GenBank/DDBJ databases">
        <authorList>
            <person name="Tran Van P."/>
        </authorList>
    </citation>
    <scope>NUCLEOTIDE SEQUENCE</scope>
</reference>
<sequence length="13" mass="1409">MVLPSFSSGIQSR</sequence>
<evidence type="ECO:0000313" key="1">
    <source>
        <dbReference type="EMBL" id="CAD7464580.1"/>
    </source>
</evidence>